<evidence type="ECO:0000313" key="2">
    <source>
        <dbReference type="EMBL" id="GAJ16888.1"/>
    </source>
</evidence>
<dbReference type="InterPro" id="IPR003362">
    <property type="entry name" value="Bact_transf"/>
</dbReference>
<organism evidence="2">
    <name type="scientific">marine sediment metagenome</name>
    <dbReference type="NCBI Taxonomy" id="412755"/>
    <lineage>
        <taxon>unclassified sequences</taxon>
        <taxon>metagenomes</taxon>
        <taxon>ecological metagenomes</taxon>
    </lineage>
</organism>
<protein>
    <recommendedName>
        <fullName evidence="1">Bacterial sugar transferase domain-containing protein</fullName>
    </recommendedName>
</protein>
<dbReference type="EMBL" id="BARW01042918">
    <property type="protein sequence ID" value="GAJ16888.1"/>
    <property type="molecule type" value="Genomic_DNA"/>
</dbReference>
<proteinExistence type="predicted"/>
<accession>X1UHD1</accession>
<dbReference type="AlphaFoldDB" id="X1UHD1"/>
<gene>
    <name evidence="2" type="ORF">S12H4_63264</name>
</gene>
<reference evidence="2" key="1">
    <citation type="journal article" date="2014" name="Front. Microbiol.">
        <title>High frequency of phylogenetically diverse reductive dehalogenase-homologous genes in deep subseafloor sedimentary metagenomes.</title>
        <authorList>
            <person name="Kawai M."/>
            <person name="Futagami T."/>
            <person name="Toyoda A."/>
            <person name="Takaki Y."/>
            <person name="Nishi S."/>
            <person name="Hori S."/>
            <person name="Arai W."/>
            <person name="Tsubouchi T."/>
            <person name="Morono Y."/>
            <person name="Uchiyama I."/>
            <person name="Ito T."/>
            <person name="Fujiyama A."/>
            <person name="Inagaki F."/>
            <person name="Takami H."/>
        </authorList>
    </citation>
    <scope>NUCLEOTIDE SEQUENCE</scope>
    <source>
        <strain evidence="2">Expedition CK06-06</strain>
    </source>
</reference>
<feature type="non-terminal residue" evidence="2">
    <location>
        <position position="48"/>
    </location>
</feature>
<name>X1UHD1_9ZZZZ</name>
<feature type="domain" description="Bacterial sugar transferase" evidence="1">
    <location>
        <begin position="5"/>
        <end position="48"/>
    </location>
</feature>
<comment type="caution">
    <text evidence="2">The sequence shown here is derived from an EMBL/GenBank/DDBJ whole genome shotgun (WGS) entry which is preliminary data.</text>
</comment>
<dbReference type="Pfam" id="PF02397">
    <property type="entry name" value="Bac_transf"/>
    <property type="match status" value="1"/>
</dbReference>
<evidence type="ECO:0000259" key="1">
    <source>
        <dbReference type="Pfam" id="PF02397"/>
    </source>
</evidence>
<sequence>FVKTLEQEIPHYKMRYLVKPGLSGWAQIKFPYGASVKDAMEKLQYDLY</sequence>
<feature type="non-terminal residue" evidence="2">
    <location>
        <position position="1"/>
    </location>
</feature>